<dbReference type="EMBL" id="AVQI01000083">
    <property type="protein sequence ID" value="ERJ98061.1"/>
    <property type="molecule type" value="Genomic_DNA"/>
</dbReference>
<dbReference type="eggNOG" id="COG2944">
    <property type="taxonomic scope" value="Bacteria"/>
</dbReference>
<accession>U2KHV3</accession>
<keyword evidence="8" id="KW-1185">Reference proteome</keyword>
<dbReference type="SUPFAM" id="SSF47413">
    <property type="entry name" value="lambda repressor-like DNA-binding domains"/>
    <property type="match status" value="1"/>
</dbReference>
<dbReference type="InterPro" id="IPR010982">
    <property type="entry name" value="Lambda_DNA-bd_dom_sf"/>
</dbReference>
<dbReference type="OrthoDB" id="9813152at2"/>
<organism evidence="5 7">
    <name type="scientific">Treponema socranskii subsp. socranskii VPI DR56BR1116 = ATCC 35536</name>
    <dbReference type="NCBI Taxonomy" id="1125725"/>
    <lineage>
        <taxon>Bacteria</taxon>
        <taxon>Pseudomonadati</taxon>
        <taxon>Spirochaetota</taxon>
        <taxon>Spirochaetia</taxon>
        <taxon>Spirochaetales</taxon>
        <taxon>Treponemataceae</taxon>
        <taxon>Treponema</taxon>
    </lineage>
</organism>
<dbReference type="GO" id="GO:0003677">
    <property type="term" value="F:DNA binding"/>
    <property type="evidence" value="ECO:0007669"/>
    <property type="project" value="UniProtKB-KW"/>
</dbReference>
<dbReference type="Gene3D" id="1.10.260.40">
    <property type="entry name" value="lambda repressor-like DNA-binding domains"/>
    <property type="match status" value="1"/>
</dbReference>
<dbReference type="RefSeq" id="WP_021330521.1">
    <property type="nucleotide sequence ID" value="NZ_AUZJ01000042.1"/>
</dbReference>
<dbReference type="InterPro" id="IPR001387">
    <property type="entry name" value="Cro/C1-type_HTH"/>
</dbReference>
<evidence type="ECO:0000256" key="1">
    <source>
        <dbReference type="ARBA" id="ARBA00023015"/>
    </source>
</evidence>
<dbReference type="Proteomes" id="UP000016646">
    <property type="component" value="Unassembled WGS sequence"/>
</dbReference>
<keyword evidence="2 5" id="KW-0238">DNA-binding</keyword>
<evidence type="ECO:0000313" key="6">
    <source>
        <dbReference type="EMBL" id="ERJ98061.1"/>
    </source>
</evidence>
<evidence type="ECO:0000256" key="2">
    <source>
        <dbReference type="ARBA" id="ARBA00023125"/>
    </source>
</evidence>
<reference evidence="7 8" key="1">
    <citation type="submission" date="2013-08" db="EMBL/GenBank/DDBJ databases">
        <authorList>
            <person name="Durkin A.S."/>
            <person name="Haft D.R."/>
            <person name="McCorrison J."/>
            <person name="Torralba M."/>
            <person name="Gillis M."/>
            <person name="Haft D.H."/>
            <person name="Methe B."/>
            <person name="Sutton G."/>
            <person name="Nelson K.E."/>
        </authorList>
    </citation>
    <scope>NUCLEOTIDE SEQUENCE [LARGE SCALE GENOMIC DNA]</scope>
    <source>
        <strain evidence="6 8">ATCC 35536</strain>
        <strain evidence="5 7">VPI DR56BR1116</strain>
    </source>
</reference>
<dbReference type="AlphaFoldDB" id="U2KHV3"/>
<dbReference type="EMBL" id="AUZJ01000042">
    <property type="protein sequence ID" value="ERF60469.1"/>
    <property type="molecule type" value="Genomic_DNA"/>
</dbReference>
<gene>
    <name evidence="6" type="ORF">HMPREF0860_2179</name>
    <name evidence="5" type="ORF">HMPREF1325_1549</name>
</gene>
<dbReference type="InterPro" id="IPR052359">
    <property type="entry name" value="HTH-type_reg/antitoxin"/>
</dbReference>
<dbReference type="PANTHER" id="PTHR36511">
    <property type="entry name" value="MERR FAMILY BACTERIAL REGULATORY PROTEIN"/>
    <property type="match status" value="1"/>
</dbReference>
<dbReference type="Proteomes" id="UP000016412">
    <property type="component" value="Unassembled WGS sequence"/>
</dbReference>
<evidence type="ECO:0000313" key="7">
    <source>
        <dbReference type="Proteomes" id="UP000016412"/>
    </source>
</evidence>
<evidence type="ECO:0000313" key="5">
    <source>
        <dbReference type="EMBL" id="ERF60469.1"/>
    </source>
</evidence>
<evidence type="ECO:0000256" key="3">
    <source>
        <dbReference type="ARBA" id="ARBA00023163"/>
    </source>
</evidence>
<dbReference type="CDD" id="cd00093">
    <property type="entry name" value="HTH_XRE"/>
    <property type="match status" value="1"/>
</dbReference>
<keyword evidence="1" id="KW-0805">Transcription regulation</keyword>
<evidence type="ECO:0000259" key="4">
    <source>
        <dbReference type="PROSITE" id="PS50943"/>
    </source>
</evidence>
<dbReference type="PANTHER" id="PTHR36511:SF3">
    <property type="entry name" value="ANTITOXIN HIGA-2"/>
    <property type="match status" value="1"/>
</dbReference>
<name>U2KHV3_TRESO</name>
<dbReference type="PATRIC" id="fig|1125725.3.peg.1562"/>
<dbReference type="STRING" id="1125725.HMPREF1325_1549"/>
<evidence type="ECO:0000313" key="8">
    <source>
        <dbReference type="Proteomes" id="UP000016646"/>
    </source>
</evidence>
<feature type="domain" description="HTH cro/C1-type" evidence="4">
    <location>
        <begin position="43"/>
        <end position="97"/>
    </location>
</feature>
<keyword evidence="3" id="KW-0804">Transcription</keyword>
<dbReference type="Pfam" id="PF01381">
    <property type="entry name" value="HTH_3"/>
    <property type="match status" value="1"/>
</dbReference>
<comment type="caution">
    <text evidence="5">The sequence shown here is derived from an EMBL/GenBank/DDBJ whole genome shotgun (WGS) entry which is preliminary data.</text>
</comment>
<sequence length="106" mass="11928">MSKFFDSLMTSLNEAVAIEQGELKGRKTVYEIQPVKKYDNTEIKQIRTSVGMTQLLFANYMGVSSKTVEAWEKGTNHPTGTACRLISMLENKTFETLPFVKKTATV</sequence>
<protein>
    <submittedName>
        <fullName evidence="5">DNA-binding helix-turn-helix protein</fullName>
    </submittedName>
</protein>
<proteinExistence type="predicted"/>
<dbReference type="PROSITE" id="PS50943">
    <property type="entry name" value="HTH_CROC1"/>
    <property type="match status" value="1"/>
</dbReference>